<dbReference type="NCBIfam" id="TIGR00254">
    <property type="entry name" value="GGDEF"/>
    <property type="match status" value="1"/>
</dbReference>
<keyword evidence="1" id="KW-1133">Transmembrane helix</keyword>
<accession>A0ABU7G9I6</accession>
<evidence type="ECO:0000259" key="3">
    <source>
        <dbReference type="PROSITE" id="PS50887"/>
    </source>
</evidence>
<name>A0ABU7G9I6_9ALTE</name>
<dbReference type="PROSITE" id="PS50887">
    <property type="entry name" value="GGDEF"/>
    <property type="match status" value="1"/>
</dbReference>
<dbReference type="SMART" id="SM00052">
    <property type="entry name" value="EAL"/>
    <property type="match status" value="1"/>
</dbReference>
<dbReference type="CDD" id="cd01949">
    <property type="entry name" value="GGDEF"/>
    <property type="match status" value="1"/>
</dbReference>
<dbReference type="PROSITE" id="PS50883">
    <property type="entry name" value="EAL"/>
    <property type="match status" value="1"/>
</dbReference>
<dbReference type="SUPFAM" id="SSF141868">
    <property type="entry name" value="EAL domain-like"/>
    <property type="match status" value="1"/>
</dbReference>
<keyword evidence="1" id="KW-0812">Transmembrane</keyword>
<reference evidence="5" key="1">
    <citation type="submission" date="2023-07" db="EMBL/GenBank/DDBJ databases">
        <title>Draft genome sequence of Agarivorans aestuarii strain ZMCS4, a CAZymes producing bacteria isolated from the marine brown algae Clodostephus spongiosus.</title>
        <authorList>
            <person name="Lorente B."/>
            <person name="Cabral C."/>
            <person name="Frias J."/>
            <person name="Faria J."/>
            <person name="Toubarro D."/>
        </authorList>
    </citation>
    <scope>NUCLEOTIDE SEQUENCE [LARGE SCALE GENOMIC DNA]</scope>
    <source>
        <strain evidence="5">ZMCS4</strain>
    </source>
</reference>
<protein>
    <submittedName>
        <fullName evidence="4">EAL domain-containing protein</fullName>
    </submittedName>
</protein>
<dbReference type="RefSeq" id="WP_329776680.1">
    <property type="nucleotide sequence ID" value="NZ_JAYDYW010000016.1"/>
</dbReference>
<dbReference type="Gene3D" id="3.30.70.270">
    <property type="match status" value="1"/>
</dbReference>
<dbReference type="PANTHER" id="PTHR44757:SF2">
    <property type="entry name" value="BIOFILM ARCHITECTURE MAINTENANCE PROTEIN MBAA"/>
    <property type="match status" value="1"/>
</dbReference>
<dbReference type="InterPro" id="IPR029787">
    <property type="entry name" value="Nucleotide_cyclase"/>
</dbReference>
<dbReference type="InterPro" id="IPR035919">
    <property type="entry name" value="EAL_sf"/>
</dbReference>
<dbReference type="Pfam" id="PF00990">
    <property type="entry name" value="GGDEF"/>
    <property type="match status" value="1"/>
</dbReference>
<dbReference type="PANTHER" id="PTHR44757">
    <property type="entry name" value="DIGUANYLATE CYCLASE DGCP"/>
    <property type="match status" value="1"/>
</dbReference>
<dbReference type="CDD" id="cd01948">
    <property type="entry name" value="EAL"/>
    <property type="match status" value="1"/>
</dbReference>
<dbReference type="Proteomes" id="UP001310248">
    <property type="component" value="Unassembled WGS sequence"/>
</dbReference>
<dbReference type="InterPro" id="IPR043128">
    <property type="entry name" value="Rev_trsase/Diguanyl_cyclase"/>
</dbReference>
<dbReference type="InterPro" id="IPR052155">
    <property type="entry name" value="Biofilm_reg_signaling"/>
</dbReference>
<evidence type="ECO:0000256" key="1">
    <source>
        <dbReference type="SAM" id="Phobius"/>
    </source>
</evidence>
<dbReference type="SMART" id="SM00267">
    <property type="entry name" value="GGDEF"/>
    <property type="match status" value="1"/>
</dbReference>
<evidence type="ECO:0000313" key="4">
    <source>
        <dbReference type="EMBL" id="MEE1675915.1"/>
    </source>
</evidence>
<sequence length="545" mass="61300">MTTKTKRSNKYILAELFAALIAILILGYVLARFEAFETLYFFSRSHESWELDEIIIMVLLSPVFLLWLAVRRWSEAQQEAKLRAQRESQLAYQATHDPLTGLANRISLEDRLTQAVARCNRNSSRIAVLMIDLDDFKKVNDSLGHDAGDRLLRQIAQQLAKDIRAEDTIARFGGDELVAVLNCDRGQAACLSTVERILQCCNNKTLIDGVMVATSASIGVTFYPDSGQDNLVPDQLIRQADQALYRAKLAGKNRYELFDGESARTIKSLFAQREEFKAALLNQELALYYQPQVNTKTGQVIGAEALLRWQHPTLGLRSPISFLEAIEDHPLIIELGEWVINQALAQLERWQQQSLQLKLSVNIAAFHIQQDNFAERLQSLSNQYPTVRSGCLELEITETGVLDDFAQVAKVMAQCQDLGFTFALDDFGTGYASLSYLQSLPAELIKIDRSFVRDVLDDPKDLRMINGIISLAKVFSLPVIAEGVESKAQQDKLLSLGCELAQGYFYAKALPEQEFLEWLNHWQERGANQQALPPLACTKTDYLAT</sequence>
<comment type="caution">
    <text evidence="4">The sequence shown here is derived from an EMBL/GenBank/DDBJ whole genome shotgun (WGS) entry which is preliminary data.</text>
</comment>
<dbReference type="Pfam" id="PF00563">
    <property type="entry name" value="EAL"/>
    <property type="match status" value="1"/>
</dbReference>
<proteinExistence type="predicted"/>
<evidence type="ECO:0000259" key="2">
    <source>
        <dbReference type="PROSITE" id="PS50883"/>
    </source>
</evidence>
<gene>
    <name evidence="4" type="ORF">SNR37_001242</name>
</gene>
<feature type="transmembrane region" description="Helical" evidence="1">
    <location>
        <begin position="12"/>
        <end position="31"/>
    </location>
</feature>
<evidence type="ECO:0000313" key="5">
    <source>
        <dbReference type="Proteomes" id="UP001310248"/>
    </source>
</evidence>
<dbReference type="InterPro" id="IPR001633">
    <property type="entry name" value="EAL_dom"/>
</dbReference>
<keyword evidence="5" id="KW-1185">Reference proteome</keyword>
<dbReference type="EMBL" id="JAYDYW010000016">
    <property type="protein sequence ID" value="MEE1675915.1"/>
    <property type="molecule type" value="Genomic_DNA"/>
</dbReference>
<organism evidence="4 5">
    <name type="scientific">Agarivorans aestuarii</name>
    <dbReference type="NCBI Taxonomy" id="1563703"/>
    <lineage>
        <taxon>Bacteria</taxon>
        <taxon>Pseudomonadati</taxon>
        <taxon>Pseudomonadota</taxon>
        <taxon>Gammaproteobacteria</taxon>
        <taxon>Alteromonadales</taxon>
        <taxon>Alteromonadaceae</taxon>
        <taxon>Agarivorans</taxon>
    </lineage>
</organism>
<dbReference type="InterPro" id="IPR000160">
    <property type="entry name" value="GGDEF_dom"/>
</dbReference>
<dbReference type="Gene3D" id="3.20.20.450">
    <property type="entry name" value="EAL domain"/>
    <property type="match status" value="1"/>
</dbReference>
<keyword evidence="1" id="KW-0472">Membrane</keyword>
<feature type="domain" description="EAL" evidence="2">
    <location>
        <begin position="269"/>
        <end position="523"/>
    </location>
</feature>
<feature type="domain" description="GGDEF" evidence="3">
    <location>
        <begin position="124"/>
        <end position="260"/>
    </location>
</feature>
<dbReference type="SUPFAM" id="SSF55073">
    <property type="entry name" value="Nucleotide cyclase"/>
    <property type="match status" value="1"/>
</dbReference>